<evidence type="ECO:0000313" key="2">
    <source>
        <dbReference type="Proteomes" id="UP000265520"/>
    </source>
</evidence>
<feature type="non-terminal residue" evidence="1">
    <location>
        <position position="44"/>
    </location>
</feature>
<proteinExistence type="predicted"/>
<keyword evidence="2" id="KW-1185">Reference proteome</keyword>
<organism evidence="1 2">
    <name type="scientific">Trifolium medium</name>
    <dbReference type="NCBI Taxonomy" id="97028"/>
    <lineage>
        <taxon>Eukaryota</taxon>
        <taxon>Viridiplantae</taxon>
        <taxon>Streptophyta</taxon>
        <taxon>Embryophyta</taxon>
        <taxon>Tracheophyta</taxon>
        <taxon>Spermatophyta</taxon>
        <taxon>Magnoliopsida</taxon>
        <taxon>eudicotyledons</taxon>
        <taxon>Gunneridae</taxon>
        <taxon>Pentapetalae</taxon>
        <taxon>rosids</taxon>
        <taxon>fabids</taxon>
        <taxon>Fabales</taxon>
        <taxon>Fabaceae</taxon>
        <taxon>Papilionoideae</taxon>
        <taxon>50 kb inversion clade</taxon>
        <taxon>NPAAA clade</taxon>
        <taxon>Hologalegina</taxon>
        <taxon>IRL clade</taxon>
        <taxon>Trifolieae</taxon>
        <taxon>Trifolium</taxon>
    </lineage>
</organism>
<dbReference type="EMBL" id="LXQA011078971">
    <property type="protein sequence ID" value="MCI83938.1"/>
    <property type="molecule type" value="Genomic_DNA"/>
</dbReference>
<protein>
    <submittedName>
        <fullName evidence="1">Uncharacterized protein</fullName>
    </submittedName>
</protein>
<reference evidence="1 2" key="1">
    <citation type="journal article" date="2018" name="Front. Plant Sci.">
        <title>Red Clover (Trifolium pratense) and Zigzag Clover (T. medium) - A Picture of Genomic Similarities and Differences.</title>
        <authorList>
            <person name="Dluhosova J."/>
            <person name="Istvanek J."/>
            <person name="Nedelnik J."/>
            <person name="Repkova J."/>
        </authorList>
    </citation>
    <scope>NUCLEOTIDE SEQUENCE [LARGE SCALE GENOMIC DNA]</scope>
    <source>
        <strain evidence="2">cv. 10/8</strain>
        <tissue evidence="1">Leaf</tissue>
    </source>
</reference>
<comment type="caution">
    <text evidence="1">The sequence shown here is derived from an EMBL/GenBank/DDBJ whole genome shotgun (WGS) entry which is preliminary data.</text>
</comment>
<dbReference type="AlphaFoldDB" id="A0A392V6I2"/>
<sequence length="44" mass="5034">MKSVNWHGGEQLNNLAKRFLEGEITERSIILGMAERRAKEHGIL</sequence>
<evidence type="ECO:0000313" key="1">
    <source>
        <dbReference type="EMBL" id="MCI83938.1"/>
    </source>
</evidence>
<dbReference type="Proteomes" id="UP000265520">
    <property type="component" value="Unassembled WGS sequence"/>
</dbReference>
<accession>A0A392V6I2</accession>
<name>A0A392V6I2_9FABA</name>